<dbReference type="GO" id="GO:0042300">
    <property type="term" value="F:beta-amyrin synthase activity"/>
    <property type="evidence" value="ECO:0007669"/>
    <property type="project" value="TreeGrafter"/>
</dbReference>
<dbReference type="GO" id="GO:0016104">
    <property type="term" value="P:triterpenoid biosynthetic process"/>
    <property type="evidence" value="ECO:0007669"/>
    <property type="project" value="InterPro"/>
</dbReference>
<keyword evidence="1" id="KW-0808">Transferase</keyword>
<dbReference type="EMBL" id="MH838004">
    <property type="protein sequence ID" value="QBG82631.1"/>
    <property type="molecule type" value="Genomic_DNA"/>
</dbReference>
<dbReference type="AlphaFoldDB" id="A0A5B7LJT7"/>
<dbReference type="InterPro" id="IPR018333">
    <property type="entry name" value="Squalene_cyclase"/>
</dbReference>
<evidence type="ECO:0000313" key="1">
    <source>
        <dbReference type="EMBL" id="QBG82631.1"/>
    </source>
</evidence>
<reference evidence="1" key="1">
    <citation type="journal article" date="2019" name="Plant Physiol.">
        <title>Purine permease-type benzylisoquinoline alkaloid transporters in opium poppy.</title>
        <authorList>
            <person name="Dastmalchi M."/>
            <person name="Chang L."/>
            <person name="Chen R."/>
            <person name="Yu L."/>
            <person name="Chen X."/>
            <person name="Hagel J."/>
            <person name="Facchini P.J."/>
        </authorList>
    </citation>
    <scope>NUCLEOTIDE SEQUENCE</scope>
</reference>
<dbReference type="PANTHER" id="PTHR11764">
    <property type="entry name" value="TERPENE CYCLASE/MUTASE FAMILY MEMBER"/>
    <property type="match status" value="1"/>
</dbReference>
<organism evidence="1">
    <name type="scientific">Papaver somniferum</name>
    <name type="common">Opium poppy</name>
    <dbReference type="NCBI Taxonomy" id="3469"/>
    <lineage>
        <taxon>Eukaryota</taxon>
        <taxon>Viridiplantae</taxon>
        <taxon>Streptophyta</taxon>
        <taxon>Embryophyta</taxon>
        <taxon>Tracheophyta</taxon>
        <taxon>Spermatophyta</taxon>
        <taxon>Magnoliopsida</taxon>
        <taxon>Ranunculales</taxon>
        <taxon>Papaveraceae</taxon>
        <taxon>Papaveroideae</taxon>
        <taxon>Papaver</taxon>
    </lineage>
</organism>
<dbReference type="PANTHER" id="PTHR11764:SF58">
    <property type="entry name" value="BETA-AMYRIN SYNTHASE-RELATED"/>
    <property type="match status" value="1"/>
</dbReference>
<dbReference type="GO" id="GO:0016740">
    <property type="term" value="F:transferase activity"/>
    <property type="evidence" value="ECO:0007669"/>
    <property type="project" value="UniProtKB-KW"/>
</dbReference>
<accession>A0A5B7LJT7</accession>
<name>A0A5B7LJT7_PAPSO</name>
<dbReference type="GO" id="GO:0005811">
    <property type="term" value="C:lipid droplet"/>
    <property type="evidence" value="ECO:0007669"/>
    <property type="project" value="InterPro"/>
</dbReference>
<proteinExistence type="predicted"/>
<sequence>MWKLKVSSKEGPFSQWLSSTNNFAGRQIWEYDPDAGILEDRAEIDKARQLYFNNRLKVPTHGDAILRLQISEKLDGLDARIAR</sequence>
<protein>
    <submittedName>
        <fullName evidence="1">Prenyltransferase/squalene oxidase</fullName>
    </submittedName>
</protein>